<name>A0A8T3CQC7_9TELE</name>
<keyword evidence="2" id="KW-0472">Membrane</keyword>
<gene>
    <name evidence="3" type="ORF">AGOR_G00207040</name>
</gene>
<evidence type="ECO:0000313" key="3">
    <source>
        <dbReference type="EMBL" id="KAI1885752.1"/>
    </source>
</evidence>
<reference evidence="3" key="1">
    <citation type="submission" date="2021-01" db="EMBL/GenBank/DDBJ databases">
        <authorList>
            <person name="Zahm M."/>
            <person name="Roques C."/>
            <person name="Cabau C."/>
            <person name="Klopp C."/>
            <person name="Donnadieu C."/>
            <person name="Jouanno E."/>
            <person name="Lampietro C."/>
            <person name="Louis A."/>
            <person name="Herpin A."/>
            <person name="Echchiki A."/>
            <person name="Berthelot C."/>
            <person name="Parey E."/>
            <person name="Roest-Crollius H."/>
            <person name="Braasch I."/>
            <person name="Postlethwait J."/>
            <person name="Bobe J."/>
            <person name="Montfort J."/>
            <person name="Bouchez O."/>
            <person name="Begum T."/>
            <person name="Mejri S."/>
            <person name="Adams A."/>
            <person name="Chen W.-J."/>
            <person name="Guiguen Y."/>
        </authorList>
    </citation>
    <scope>NUCLEOTIDE SEQUENCE</scope>
    <source>
        <tissue evidence="3">Blood</tissue>
    </source>
</reference>
<feature type="region of interest" description="Disordered" evidence="1">
    <location>
        <begin position="56"/>
        <end position="182"/>
    </location>
</feature>
<comment type="caution">
    <text evidence="3">The sequence shown here is derived from an EMBL/GenBank/DDBJ whole genome shotgun (WGS) entry which is preliminary data.</text>
</comment>
<dbReference type="Proteomes" id="UP000829720">
    <property type="component" value="Unassembled WGS sequence"/>
</dbReference>
<feature type="compositionally biased region" description="Polar residues" evidence="1">
    <location>
        <begin position="82"/>
        <end position="99"/>
    </location>
</feature>
<dbReference type="AlphaFoldDB" id="A0A8T3CQC7"/>
<proteinExistence type="predicted"/>
<evidence type="ECO:0000256" key="1">
    <source>
        <dbReference type="SAM" id="MobiDB-lite"/>
    </source>
</evidence>
<evidence type="ECO:0000256" key="2">
    <source>
        <dbReference type="SAM" id="Phobius"/>
    </source>
</evidence>
<organism evidence="3 4">
    <name type="scientific">Albula goreensis</name>
    <dbReference type="NCBI Taxonomy" id="1534307"/>
    <lineage>
        <taxon>Eukaryota</taxon>
        <taxon>Metazoa</taxon>
        <taxon>Chordata</taxon>
        <taxon>Craniata</taxon>
        <taxon>Vertebrata</taxon>
        <taxon>Euteleostomi</taxon>
        <taxon>Actinopterygii</taxon>
        <taxon>Neopterygii</taxon>
        <taxon>Teleostei</taxon>
        <taxon>Albuliformes</taxon>
        <taxon>Albulidae</taxon>
        <taxon>Albula</taxon>
    </lineage>
</organism>
<sequence length="182" mass="19731">MSTQTNEDTLLLSPTVNRLPVKGPTTGSIIGGIIGVILLLALIATAVVLFRKHRNNAKNRDDPPNYKPPPPKKTGGSAEMLNPSTDPMTHAQPPNSMYYETSREPVTNLDAYSDEETGYNDDSSPTGWGVSAQRIDDEGPDESAQLYDEPPSPTDYHGNADEREPNPAPSRGDSFMSPAMYV</sequence>
<protein>
    <submittedName>
        <fullName evidence="3">Uncharacterized protein</fullName>
    </submittedName>
</protein>
<evidence type="ECO:0000313" key="4">
    <source>
        <dbReference type="Proteomes" id="UP000829720"/>
    </source>
</evidence>
<dbReference type="OrthoDB" id="8949716at2759"/>
<keyword evidence="2" id="KW-1133">Transmembrane helix</keyword>
<keyword evidence="4" id="KW-1185">Reference proteome</keyword>
<feature type="transmembrane region" description="Helical" evidence="2">
    <location>
        <begin position="29"/>
        <end position="50"/>
    </location>
</feature>
<keyword evidence="2" id="KW-0812">Transmembrane</keyword>
<dbReference type="EMBL" id="JAERUA010000020">
    <property type="protein sequence ID" value="KAI1885752.1"/>
    <property type="molecule type" value="Genomic_DNA"/>
</dbReference>
<accession>A0A8T3CQC7</accession>